<feature type="compositionally biased region" description="Basic residues" evidence="1">
    <location>
        <begin position="69"/>
        <end position="78"/>
    </location>
</feature>
<comment type="caution">
    <text evidence="2">The sequence shown here is derived from an EMBL/GenBank/DDBJ whole genome shotgun (WGS) entry which is preliminary data.</text>
</comment>
<protein>
    <submittedName>
        <fullName evidence="2">Uncharacterized protein</fullName>
    </submittedName>
</protein>
<reference evidence="2" key="1">
    <citation type="submission" date="2022-12" db="EMBL/GenBank/DDBJ databases">
        <title>Chromosome-level genome assembly of the bean flower thrips Megalurothrips usitatus.</title>
        <authorList>
            <person name="Ma L."/>
            <person name="Liu Q."/>
            <person name="Li H."/>
            <person name="Cai W."/>
        </authorList>
    </citation>
    <scope>NUCLEOTIDE SEQUENCE</scope>
    <source>
        <strain evidence="2">Cailab_2022a</strain>
    </source>
</reference>
<feature type="compositionally biased region" description="Basic residues" evidence="1">
    <location>
        <begin position="22"/>
        <end position="32"/>
    </location>
</feature>
<feature type="compositionally biased region" description="Gly residues" evidence="1">
    <location>
        <begin position="239"/>
        <end position="255"/>
    </location>
</feature>
<proteinExistence type="predicted"/>
<evidence type="ECO:0000313" key="3">
    <source>
        <dbReference type="Proteomes" id="UP001075354"/>
    </source>
</evidence>
<keyword evidence="3" id="KW-1185">Reference proteome</keyword>
<feature type="compositionally biased region" description="Basic and acidic residues" evidence="1">
    <location>
        <begin position="40"/>
        <end position="53"/>
    </location>
</feature>
<feature type="compositionally biased region" description="Basic and acidic residues" evidence="1">
    <location>
        <begin position="383"/>
        <end position="394"/>
    </location>
</feature>
<feature type="region of interest" description="Disordered" evidence="1">
    <location>
        <begin position="379"/>
        <end position="398"/>
    </location>
</feature>
<sequence>MLSEPREAAAAAGRPRPGAAPRRVRSLQHGLRRGAGAGLELRDAGDADGERAGLPHHHRGVVLGDVAVRRRRRHRRGVRGPAGARPGQAGGAAGLRPRLPGGLGSHPVVVVGVDAVRGPSHDRRQLRRGLRRHPHLRLRDGAPQHPGRAVHLLRDPHLRRHLLCLRPGEAPAGVLGERGVPVLLGRARAVLRLVPGHAALVPAAGPRGGRAPVHALLPRDRLRRGRRDAAHQGGRQERGGGGGRVEGVRGAGGPQGPHHHHHPHGPAADHRRQRHHLLRHPALQGRGRLRRVHGEHRGGRRGGAGGRRVHVLRGPAGAARAPAHLGHLHGRHDRPHGLLLLLQGLPRRRPLQHLLAAHRRRIRLHVHVLRGLRPRHLGLPGRDLPRQRQGRGDGRGLGPRLVLLVPRHQVLPGPRRQPGQLHVLLGLLRHLRPVLHLHLLRHARDQREDPGRDPGRVVEPGMAHIFCKFRKINKTQRV</sequence>
<evidence type="ECO:0000313" key="2">
    <source>
        <dbReference type="EMBL" id="KAJ1529743.1"/>
    </source>
</evidence>
<feature type="compositionally biased region" description="Basic and acidic residues" evidence="1">
    <location>
        <begin position="227"/>
        <end position="238"/>
    </location>
</feature>
<gene>
    <name evidence="2" type="ORF">ONE63_006494</name>
</gene>
<feature type="region of interest" description="Disordered" evidence="1">
    <location>
        <begin position="1"/>
        <end position="101"/>
    </location>
</feature>
<dbReference type="Proteomes" id="UP001075354">
    <property type="component" value="Chromosome 3"/>
</dbReference>
<dbReference type="AlphaFoldDB" id="A0AAV7XTL3"/>
<feature type="region of interest" description="Disordered" evidence="1">
    <location>
        <begin position="202"/>
        <end position="308"/>
    </location>
</feature>
<name>A0AAV7XTL3_9NEOP</name>
<accession>A0AAV7XTL3</accession>
<evidence type="ECO:0000256" key="1">
    <source>
        <dbReference type="SAM" id="MobiDB-lite"/>
    </source>
</evidence>
<feature type="compositionally biased region" description="Low complexity" evidence="1">
    <location>
        <begin position="8"/>
        <end position="21"/>
    </location>
</feature>
<dbReference type="EMBL" id="JAPTSV010000003">
    <property type="protein sequence ID" value="KAJ1529743.1"/>
    <property type="molecule type" value="Genomic_DNA"/>
</dbReference>
<organism evidence="2 3">
    <name type="scientific">Megalurothrips usitatus</name>
    <name type="common">bean blossom thrips</name>
    <dbReference type="NCBI Taxonomy" id="439358"/>
    <lineage>
        <taxon>Eukaryota</taxon>
        <taxon>Metazoa</taxon>
        <taxon>Ecdysozoa</taxon>
        <taxon>Arthropoda</taxon>
        <taxon>Hexapoda</taxon>
        <taxon>Insecta</taxon>
        <taxon>Pterygota</taxon>
        <taxon>Neoptera</taxon>
        <taxon>Paraneoptera</taxon>
        <taxon>Thysanoptera</taxon>
        <taxon>Terebrantia</taxon>
        <taxon>Thripoidea</taxon>
        <taxon>Thripidae</taxon>
        <taxon>Megalurothrips</taxon>
    </lineage>
</organism>
<feature type="compositionally biased region" description="Basic residues" evidence="1">
    <location>
        <begin position="287"/>
        <end position="300"/>
    </location>
</feature>